<evidence type="ECO:0000256" key="2">
    <source>
        <dbReference type="ARBA" id="ARBA00023315"/>
    </source>
</evidence>
<protein>
    <submittedName>
        <fullName evidence="4">N-acetyltransferase family protein</fullName>
    </submittedName>
</protein>
<dbReference type="PANTHER" id="PTHR43877:SF2">
    <property type="entry name" value="AMINOALKYLPHOSPHONATE N-ACETYLTRANSFERASE-RELATED"/>
    <property type="match status" value="1"/>
</dbReference>
<proteinExistence type="predicted"/>
<reference evidence="4 5" key="1">
    <citation type="submission" date="2024-07" db="EMBL/GenBank/DDBJ databases">
        <authorList>
            <person name="Thanompreechachai J."/>
            <person name="Duangmal K."/>
        </authorList>
    </citation>
    <scope>NUCLEOTIDE SEQUENCE [LARGE SCALE GENOMIC DNA]</scope>
    <source>
        <strain evidence="4 5">LSe6-4</strain>
    </source>
</reference>
<gene>
    <name evidence="4" type="ORF">AB2L27_05965</name>
</gene>
<dbReference type="Pfam" id="PF13508">
    <property type="entry name" value="Acetyltransf_7"/>
    <property type="match status" value="1"/>
</dbReference>
<keyword evidence="2" id="KW-0012">Acyltransferase</keyword>
<evidence type="ECO:0000313" key="4">
    <source>
        <dbReference type="EMBL" id="MEZ0164312.1"/>
    </source>
</evidence>
<accession>A0ABV4GYB9</accession>
<feature type="domain" description="N-acetyltransferase" evidence="3">
    <location>
        <begin position="1"/>
        <end position="157"/>
    </location>
</feature>
<dbReference type="CDD" id="cd04301">
    <property type="entry name" value="NAT_SF"/>
    <property type="match status" value="1"/>
</dbReference>
<comment type="caution">
    <text evidence="4">The sequence shown here is derived from an EMBL/GenBank/DDBJ whole genome shotgun (WGS) entry which is preliminary data.</text>
</comment>
<organism evidence="4 5">
    <name type="scientific">Kineococcus halophytocola</name>
    <dbReference type="NCBI Taxonomy" id="3234027"/>
    <lineage>
        <taxon>Bacteria</taxon>
        <taxon>Bacillati</taxon>
        <taxon>Actinomycetota</taxon>
        <taxon>Actinomycetes</taxon>
        <taxon>Kineosporiales</taxon>
        <taxon>Kineosporiaceae</taxon>
        <taxon>Kineococcus</taxon>
    </lineage>
</organism>
<dbReference type="SUPFAM" id="SSF55729">
    <property type="entry name" value="Acyl-CoA N-acyltransferases (Nat)"/>
    <property type="match status" value="1"/>
</dbReference>
<evidence type="ECO:0000259" key="3">
    <source>
        <dbReference type="PROSITE" id="PS51186"/>
    </source>
</evidence>
<dbReference type="RefSeq" id="WP_370440555.1">
    <property type="nucleotide sequence ID" value="NZ_JBGFTU010000005.1"/>
</dbReference>
<dbReference type="PROSITE" id="PS51186">
    <property type="entry name" value="GNAT"/>
    <property type="match status" value="1"/>
</dbReference>
<dbReference type="InterPro" id="IPR050832">
    <property type="entry name" value="Bact_Acetyltransf"/>
</dbReference>
<dbReference type="Gene3D" id="3.40.630.30">
    <property type="match status" value="1"/>
</dbReference>
<keyword evidence="5" id="KW-1185">Reference proteome</keyword>
<sequence length="157" mass="17078">MILRDVVPADALAVAQFQTRTWDECYAGLVPDAYLRAQRVPERLARWTRTLRTGSRGCALAEADGPGGTEVVGVASWVPGEPSWELRSLYVAAGVRGTGIADALLRRAVGERAAHLRVFRDNTRARRFYARHGFTVVAGSERVDAGTGVPEVSMSRP</sequence>
<dbReference type="EMBL" id="JBGFTU010000005">
    <property type="protein sequence ID" value="MEZ0164312.1"/>
    <property type="molecule type" value="Genomic_DNA"/>
</dbReference>
<evidence type="ECO:0000256" key="1">
    <source>
        <dbReference type="ARBA" id="ARBA00022679"/>
    </source>
</evidence>
<dbReference type="PANTHER" id="PTHR43877">
    <property type="entry name" value="AMINOALKYLPHOSPHONATE N-ACETYLTRANSFERASE-RELATED-RELATED"/>
    <property type="match status" value="1"/>
</dbReference>
<evidence type="ECO:0000313" key="5">
    <source>
        <dbReference type="Proteomes" id="UP001565927"/>
    </source>
</evidence>
<keyword evidence="1" id="KW-0808">Transferase</keyword>
<dbReference type="InterPro" id="IPR016181">
    <property type="entry name" value="Acyl_CoA_acyltransferase"/>
</dbReference>
<dbReference type="InterPro" id="IPR000182">
    <property type="entry name" value="GNAT_dom"/>
</dbReference>
<dbReference type="Proteomes" id="UP001565927">
    <property type="component" value="Unassembled WGS sequence"/>
</dbReference>
<name>A0ABV4GYB9_9ACTN</name>